<dbReference type="AlphaFoldDB" id="A0A224XPL4"/>
<evidence type="ECO:0000313" key="2">
    <source>
        <dbReference type="EMBL" id="JAW10502.1"/>
    </source>
</evidence>
<keyword evidence="1" id="KW-0732">Signal</keyword>
<dbReference type="PANTHER" id="PTHR11861:SF8">
    <property type="entry name" value="PKD DOMAIN-CONTAINING PROTEIN"/>
    <property type="match status" value="1"/>
</dbReference>
<sequence>MYFNSFSCVTVVLIYFAQGYEVKIEQDGPVVLGATISFKAQLYEKKHKAAGTFTFSWQDNALPRHVYKVEEQMSTSVWNITYDRNVYAPGTYEVEVKVNSHFIFPLYIASSRIIINITSMLNGQIDLIQNNIIQGGKYISVKEDVTHVVTLSPPDAKLISTNGTVVTSYWFLGCTYLGPTSGLSYTYNYSSSDVDRELKMRALVVVSPPGTPDNNTVAGDESLQLGSTTTTTVAHPFSQQIMSDNECDYPLPLMPIPTKYYGFFSKSLVPTEPVHIEDIKGTNWLKNGQVLNLTLVCTGSSPFYHCIRFIPGVYNATENETCTYSRQTQSCNITVVHLFPQNTIYTVLFILGNRVSSAVKPVAVTTYNENETCTALSDHCAYKLQCCCCCSYCLWSCILYPEQE</sequence>
<feature type="signal peptide" evidence="1">
    <location>
        <begin position="1"/>
        <end position="19"/>
    </location>
</feature>
<accession>A0A224XPL4</accession>
<protein>
    <submittedName>
        <fullName evidence="2">Putative conserved secreted protein</fullName>
    </submittedName>
</protein>
<dbReference type="GO" id="GO:0005886">
    <property type="term" value="C:plasma membrane"/>
    <property type="evidence" value="ECO:0007669"/>
    <property type="project" value="TreeGrafter"/>
</dbReference>
<proteinExistence type="predicted"/>
<dbReference type="EMBL" id="GFTR01005924">
    <property type="protein sequence ID" value="JAW10502.1"/>
    <property type="molecule type" value="Transcribed_RNA"/>
</dbReference>
<name>A0A224XPL4_9HEMI</name>
<evidence type="ECO:0000256" key="1">
    <source>
        <dbReference type="SAM" id="SignalP"/>
    </source>
</evidence>
<organism evidence="2">
    <name type="scientific">Panstrongylus lignarius</name>
    <dbReference type="NCBI Taxonomy" id="156445"/>
    <lineage>
        <taxon>Eukaryota</taxon>
        <taxon>Metazoa</taxon>
        <taxon>Ecdysozoa</taxon>
        <taxon>Arthropoda</taxon>
        <taxon>Hexapoda</taxon>
        <taxon>Insecta</taxon>
        <taxon>Pterygota</taxon>
        <taxon>Neoptera</taxon>
        <taxon>Paraneoptera</taxon>
        <taxon>Hemiptera</taxon>
        <taxon>Heteroptera</taxon>
        <taxon>Panheteroptera</taxon>
        <taxon>Cimicomorpha</taxon>
        <taxon>Reduviidae</taxon>
        <taxon>Triatominae</taxon>
        <taxon>Panstrongylus</taxon>
    </lineage>
</organism>
<dbReference type="PANTHER" id="PTHR11861">
    <property type="entry name" value="MELANOCYTE PROTEIN PMEL 17-RELATED"/>
    <property type="match status" value="1"/>
</dbReference>
<feature type="chain" id="PRO_5012510870" evidence="1">
    <location>
        <begin position="20"/>
        <end position="404"/>
    </location>
</feature>
<dbReference type="InterPro" id="IPR045219">
    <property type="entry name" value="PKAT"/>
</dbReference>
<reference evidence="2" key="1">
    <citation type="journal article" date="2018" name="PLoS Negl. Trop. Dis.">
        <title>An insight into the salivary gland and fat body transcriptome of Panstrongylus lignarius (Hemiptera: Heteroptera), the main vector of Chagas disease in Peru.</title>
        <authorList>
            <person name="Nevoa J.C."/>
            <person name="Mendes M.T."/>
            <person name="da Silva M.V."/>
            <person name="Soares S.C."/>
            <person name="Oliveira C.J.F."/>
            <person name="Ribeiro J.M.C."/>
        </authorList>
    </citation>
    <scope>NUCLEOTIDE SEQUENCE</scope>
</reference>